<dbReference type="FunFam" id="3.40.50.1100:FF:000040">
    <property type="entry name" value="L-serine dehydratase, putative"/>
    <property type="match status" value="1"/>
</dbReference>
<protein>
    <recommendedName>
        <fullName evidence="5">L-serine ammonia-lyase</fullName>
        <ecNumber evidence="5">4.3.1.17</ecNumber>
    </recommendedName>
    <alternativeName>
        <fullName evidence="10">L-serine deaminase</fullName>
    </alternativeName>
    <alternativeName>
        <fullName evidence="11">L-threonine dehydratase</fullName>
    </alternativeName>
</protein>
<evidence type="ECO:0000259" key="13">
    <source>
        <dbReference type="Pfam" id="PF00291"/>
    </source>
</evidence>
<evidence type="ECO:0000256" key="6">
    <source>
        <dbReference type="ARBA" id="ARBA00022432"/>
    </source>
</evidence>
<sequence>MDTGSTGERSSLPLHVVSPLIPSTSLSQLCGRQVLLKLDNAQPSGSFKIRGIGHFIRKNIEKGYDHVVTSSGGNAGMAAAYASRRLGVPATVVIPESTPHLMISRLKEEQADVIVHGHVWNDAHEKAQELAQKDKCCLVHPFDHPDIWEGHSTLVTEILEQSFEKPAAIVVSVGGGGLLCGILKGLHEHGVADIPVIAMETEGAHALSAALQAGKPVSIGDITSIAKTLGALSVTQGVFDLMPGIQVLSNVITDKQAVVACMKFADEHHMLVEPACGAALAAGYCGIVQEFISKDVICNDGPVVFVVCGGNIVTLDLLMTWKNQLCILTT</sequence>
<dbReference type="EMBL" id="JARKIK010000009">
    <property type="protein sequence ID" value="KAK8749409.1"/>
    <property type="molecule type" value="Genomic_DNA"/>
</dbReference>
<dbReference type="Gene3D" id="3.40.50.1100">
    <property type="match status" value="2"/>
</dbReference>
<evidence type="ECO:0000256" key="10">
    <source>
        <dbReference type="ARBA" id="ARBA00041766"/>
    </source>
</evidence>
<evidence type="ECO:0000256" key="7">
    <source>
        <dbReference type="ARBA" id="ARBA00022490"/>
    </source>
</evidence>
<dbReference type="GO" id="GO:0004794">
    <property type="term" value="F:threonine deaminase activity"/>
    <property type="evidence" value="ECO:0007669"/>
    <property type="project" value="TreeGrafter"/>
</dbReference>
<keyword evidence="6" id="KW-0312">Gluconeogenesis</keyword>
<dbReference type="GO" id="GO:0006565">
    <property type="term" value="P:L-serine catabolic process"/>
    <property type="evidence" value="ECO:0007669"/>
    <property type="project" value="TreeGrafter"/>
</dbReference>
<dbReference type="PANTHER" id="PTHR48078:SF2">
    <property type="entry name" value="CATABOLIC L-SERINE_THREONINE DEHYDRATASE"/>
    <property type="match status" value="1"/>
</dbReference>
<dbReference type="InterPro" id="IPR000634">
    <property type="entry name" value="Ser/Thr_deHydtase_PyrdxlP-BS"/>
</dbReference>
<evidence type="ECO:0000313" key="15">
    <source>
        <dbReference type="Proteomes" id="UP001445076"/>
    </source>
</evidence>
<dbReference type="PANTHER" id="PTHR48078">
    <property type="entry name" value="THREONINE DEHYDRATASE, MITOCHONDRIAL-RELATED"/>
    <property type="match status" value="1"/>
</dbReference>
<dbReference type="GO" id="GO:0006094">
    <property type="term" value="P:gluconeogenesis"/>
    <property type="evidence" value="ECO:0007669"/>
    <property type="project" value="UniProtKB-KW"/>
</dbReference>
<evidence type="ECO:0000256" key="5">
    <source>
        <dbReference type="ARBA" id="ARBA00012093"/>
    </source>
</evidence>
<dbReference type="GO" id="GO:0003941">
    <property type="term" value="F:L-serine ammonia-lyase activity"/>
    <property type="evidence" value="ECO:0007669"/>
    <property type="project" value="UniProtKB-EC"/>
</dbReference>
<dbReference type="GO" id="GO:0006567">
    <property type="term" value="P:L-threonine catabolic process"/>
    <property type="evidence" value="ECO:0007669"/>
    <property type="project" value="TreeGrafter"/>
</dbReference>
<keyword evidence="8" id="KW-0663">Pyridoxal phosphate</keyword>
<comment type="caution">
    <text evidence="14">The sequence shown here is derived from an EMBL/GenBank/DDBJ whole genome shotgun (WGS) entry which is preliminary data.</text>
</comment>
<dbReference type="AlphaFoldDB" id="A0AAW0YCB9"/>
<dbReference type="EC" id="4.3.1.17" evidence="5"/>
<keyword evidence="15" id="KW-1185">Reference proteome</keyword>
<dbReference type="InterPro" id="IPR001926">
    <property type="entry name" value="TrpB-like_PALP"/>
</dbReference>
<dbReference type="GO" id="GO:0005737">
    <property type="term" value="C:cytoplasm"/>
    <property type="evidence" value="ECO:0007669"/>
    <property type="project" value="UniProtKB-SubCell"/>
</dbReference>
<name>A0AAW0YCB9_CHEQU</name>
<accession>A0AAW0YCB9</accession>
<dbReference type="GO" id="GO:0009097">
    <property type="term" value="P:isoleucine biosynthetic process"/>
    <property type="evidence" value="ECO:0007669"/>
    <property type="project" value="TreeGrafter"/>
</dbReference>
<evidence type="ECO:0000313" key="14">
    <source>
        <dbReference type="EMBL" id="KAK8749408.1"/>
    </source>
</evidence>
<keyword evidence="9" id="KW-0456">Lyase</keyword>
<reference evidence="14" key="2">
    <citation type="submission" date="2024-01" db="EMBL/GenBank/DDBJ databases">
        <authorList>
            <person name="He J."/>
            <person name="Wang M."/>
            <person name="Zheng J."/>
            <person name="Liu Z."/>
        </authorList>
    </citation>
    <scope>NUCLEOTIDE SEQUENCE</scope>
    <source>
        <strain evidence="14">ZL_2023a</strain>
        <tissue evidence="14">Muscle</tissue>
    </source>
</reference>
<comment type="subcellular location">
    <subcellularLocation>
        <location evidence="2">Cytoplasm</location>
    </subcellularLocation>
</comment>
<reference evidence="14 15" key="1">
    <citation type="journal article" date="2024" name="BMC Genomics">
        <title>Genome assembly of redclaw crayfish (Cherax quadricarinatus) provides insights into its immune adaptation and hypoxia tolerance.</title>
        <authorList>
            <person name="Liu Z."/>
            <person name="Zheng J."/>
            <person name="Li H."/>
            <person name="Fang K."/>
            <person name="Wang S."/>
            <person name="He J."/>
            <person name="Zhou D."/>
            <person name="Weng S."/>
            <person name="Chi M."/>
            <person name="Gu Z."/>
            <person name="He J."/>
            <person name="Li F."/>
            <person name="Wang M."/>
        </authorList>
    </citation>
    <scope>NUCLEOTIDE SEQUENCE [LARGE SCALE GENOMIC DNA]</scope>
    <source>
        <strain evidence="14">ZL_2023a</strain>
    </source>
</reference>
<dbReference type="PROSITE" id="PS00165">
    <property type="entry name" value="DEHYDRATASE_SER_THR"/>
    <property type="match status" value="1"/>
</dbReference>
<proteinExistence type="inferred from homology"/>
<comment type="pathway">
    <text evidence="3">Carbohydrate biosynthesis; gluconeogenesis.</text>
</comment>
<dbReference type="InterPro" id="IPR050147">
    <property type="entry name" value="Ser/Thr_Dehydratase"/>
</dbReference>
<evidence type="ECO:0000256" key="4">
    <source>
        <dbReference type="ARBA" id="ARBA00010869"/>
    </source>
</evidence>
<keyword evidence="7" id="KW-0963">Cytoplasm</keyword>
<comment type="cofactor">
    <cofactor evidence="1">
        <name>pyridoxal 5'-phosphate</name>
        <dbReference type="ChEBI" id="CHEBI:597326"/>
    </cofactor>
</comment>
<dbReference type="EMBL" id="JARKIK010000009">
    <property type="protein sequence ID" value="KAK8749407.1"/>
    <property type="molecule type" value="Genomic_DNA"/>
</dbReference>
<comment type="catalytic activity">
    <reaction evidence="12">
        <text>L-serine = pyruvate + NH4(+)</text>
        <dbReference type="Rhea" id="RHEA:19169"/>
        <dbReference type="ChEBI" id="CHEBI:15361"/>
        <dbReference type="ChEBI" id="CHEBI:28938"/>
        <dbReference type="ChEBI" id="CHEBI:33384"/>
        <dbReference type="EC" id="4.3.1.17"/>
    </reaction>
</comment>
<gene>
    <name evidence="14" type="ORF">OTU49_015341</name>
</gene>
<evidence type="ECO:0000256" key="1">
    <source>
        <dbReference type="ARBA" id="ARBA00001933"/>
    </source>
</evidence>
<evidence type="ECO:0000256" key="11">
    <source>
        <dbReference type="ARBA" id="ARBA00042605"/>
    </source>
</evidence>
<evidence type="ECO:0000256" key="8">
    <source>
        <dbReference type="ARBA" id="ARBA00022898"/>
    </source>
</evidence>
<dbReference type="Pfam" id="PF00291">
    <property type="entry name" value="PALP"/>
    <property type="match status" value="1"/>
</dbReference>
<dbReference type="GO" id="GO:0030170">
    <property type="term" value="F:pyridoxal phosphate binding"/>
    <property type="evidence" value="ECO:0007669"/>
    <property type="project" value="InterPro"/>
</dbReference>
<dbReference type="Proteomes" id="UP001445076">
    <property type="component" value="Unassembled WGS sequence"/>
</dbReference>
<dbReference type="EMBL" id="JARKIK010000009">
    <property type="protein sequence ID" value="KAK8749408.1"/>
    <property type="molecule type" value="Genomic_DNA"/>
</dbReference>
<evidence type="ECO:0000256" key="2">
    <source>
        <dbReference type="ARBA" id="ARBA00004496"/>
    </source>
</evidence>
<comment type="similarity">
    <text evidence="4">Belongs to the serine/threonine dehydratase family.</text>
</comment>
<evidence type="ECO:0000256" key="12">
    <source>
        <dbReference type="ARBA" id="ARBA00049406"/>
    </source>
</evidence>
<organism evidence="14 15">
    <name type="scientific">Cherax quadricarinatus</name>
    <name type="common">Australian red claw crayfish</name>
    <dbReference type="NCBI Taxonomy" id="27406"/>
    <lineage>
        <taxon>Eukaryota</taxon>
        <taxon>Metazoa</taxon>
        <taxon>Ecdysozoa</taxon>
        <taxon>Arthropoda</taxon>
        <taxon>Crustacea</taxon>
        <taxon>Multicrustacea</taxon>
        <taxon>Malacostraca</taxon>
        <taxon>Eumalacostraca</taxon>
        <taxon>Eucarida</taxon>
        <taxon>Decapoda</taxon>
        <taxon>Pleocyemata</taxon>
        <taxon>Astacidea</taxon>
        <taxon>Parastacoidea</taxon>
        <taxon>Parastacidae</taxon>
        <taxon>Cherax</taxon>
    </lineage>
</organism>
<dbReference type="SUPFAM" id="SSF53686">
    <property type="entry name" value="Tryptophan synthase beta subunit-like PLP-dependent enzymes"/>
    <property type="match status" value="1"/>
</dbReference>
<evidence type="ECO:0000256" key="9">
    <source>
        <dbReference type="ARBA" id="ARBA00023239"/>
    </source>
</evidence>
<evidence type="ECO:0000256" key="3">
    <source>
        <dbReference type="ARBA" id="ARBA00004742"/>
    </source>
</evidence>
<dbReference type="InterPro" id="IPR036052">
    <property type="entry name" value="TrpB-like_PALP_sf"/>
</dbReference>
<feature type="domain" description="Tryptophan synthase beta chain-like PALP" evidence="13">
    <location>
        <begin position="17"/>
        <end position="309"/>
    </location>
</feature>